<evidence type="ECO:0000256" key="3">
    <source>
        <dbReference type="ARBA" id="ARBA00022692"/>
    </source>
</evidence>
<dbReference type="OrthoDB" id="7969653at2759"/>
<feature type="transmembrane region" description="Helical" evidence="8">
    <location>
        <begin position="456"/>
        <end position="477"/>
    </location>
</feature>
<evidence type="ECO:0000256" key="8">
    <source>
        <dbReference type="SAM" id="Phobius"/>
    </source>
</evidence>
<feature type="transmembrane region" description="Helical" evidence="8">
    <location>
        <begin position="385"/>
        <end position="404"/>
    </location>
</feature>
<evidence type="ECO:0000313" key="9">
    <source>
        <dbReference type="Proteomes" id="UP000504633"/>
    </source>
</evidence>
<dbReference type="InterPro" id="IPR052192">
    <property type="entry name" value="Insect_Ionotropic_Sensory_Rcpt"/>
</dbReference>
<keyword evidence="7" id="KW-0325">Glycoprotein</keyword>
<keyword evidence="2" id="KW-1003">Cell membrane</keyword>
<dbReference type="KEGG" id="dhe:111592237"/>
<proteinExistence type="predicted"/>
<dbReference type="GO" id="GO:0005886">
    <property type="term" value="C:plasma membrane"/>
    <property type="evidence" value="ECO:0007669"/>
    <property type="project" value="UniProtKB-SubCell"/>
</dbReference>
<sequence length="496" mass="58316">MLFVLHVKTPPIDFFEQLHLQFQISDFLLVLDEGPGTDIWLEFSRQAFQLGYMRLLFLHRSENAALYGMRLFPQLEIERADVNTYVERRNRLTNMKGFAIRVAVYSNPPRCLLYKNSEGKQKYGGYYLRFLQHFVAVHNASFVPVYTPNDSPGHCIRALLSKQVDLCGDSLAQGSDKSFVVTRAIRMAYANVMVPYAKQLSSYRYIVAPFHPTVWICLIVYITLIVFFMSFIHWQQRRRWIFSTFLLDAISSLLFTGFSLKHLHGRERYILFAVLFIAGFIYSTFYLGYLKSILTTEVFEKQINSFQQLLESNISIMIDEYDRNLSRRYHLPDMLWPIIQVVPDEMLKKHRSGFDQEYAYILFSDRMELYDYAQKYLRHPRLRRMPINIFFLFSGFPMRESYFLRQSLSEAWANAFESGFLKKLAVDADHETMTANVGFRFLVTDQYEAQSLSLDYFVMPAMSLAFGYGLALLVFAIELTAWRRHRQRAHNLALMD</sequence>
<dbReference type="AlphaFoldDB" id="A0A6J1L370"/>
<organism evidence="9 10">
    <name type="scientific">Drosophila hydei</name>
    <name type="common">Fruit fly</name>
    <dbReference type="NCBI Taxonomy" id="7224"/>
    <lineage>
        <taxon>Eukaryota</taxon>
        <taxon>Metazoa</taxon>
        <taxon>Ecdysozoa</taxon>
        <taxon>Arthropoda</taxon>
        <taxon>Hexapoda</taxon>
        <taxon>Insecta</taxon>
        <taxon>Pterygota</taxon>
        <taxon>Neoptera</taxon>
        <taxon>Endopterygota</taxon>
        <taxon>Diptera</taxon>
        <taxon>Brachycera</taxon>
        <taxon>Muscomorpha</taxon>
        <taxon>Ephydroidea</taxon>
        <taxon>Drosophilidae</taxon>
        <taxon>Drosophila</taxon>
    </lineage>
</organism>
<dbReference type="SUPFAM" id="SSF53850">
    <property type="entry name" value="Periplasmic binding protein-like II"/>
    <property type="match status" value="1"/>
</dbReference>
<name>A0A6J1L370_DROHY</name>
<protein>
    <submittedName>
        <fullName evidence="10">Uncharacterized protein LOC111592237</fullName>
    </submittedName>
</protein>
<evidence type="ECO:0000313" key="10">
    <source>
        <dbReference type="RefSeq" id="XP_023160088.2"/>
    </source>
</evidence>
<evidence type="ECO:0000256" key="4">
    <source>
        <dbReference type="ARBA" id="ARBA00022989"/>
    </source>
</evidence>
<keyword evidence="5 8" id="KW-0472">Membrane</keyword>
<keyword evidence="9" id="KW-1185">Reference proteome</keyword>
<keyword evidence="3 8" id="KW-0812">Transmembrane</keyword>
<gene>
    <name evidence="10" type="primary">LOC111592237</name>
</gene>
<feature type="transmembrane region" description="Helical" evidence="8">
    <location>
        <begin position="240"/>
        <end position="258"/>
    </location>
</feature>
<keyword evidence="6" id="KW-0675">Receptor</keyword>
<dbReference type="Proteomes" id="UP000504633">
    <property type="component" value="Unplaced"/>
</dbReference>
<dbReference type="GeneID" id="111592237"/>
<dbReference type="PANTHER" id="PTHR42643:SF41">
    <property type="entry name" value="IONOTROPIC RECEPTOR 20A-RELATED"/>
    <property type="match status" value="1"/>
</dbReference>
<evidence type="ECO:0000256" key="7">
    <source>
        <dbReference type="ARBA" id="ARBA00023180"/>
    </source>
</evidence>
<dbReference type="Gene3D" id="1.10.287.70">
    <property type="match status" value="1"/>
</dbReference>
<evidence type="ECO:0000256" key="6">
    <source>
        <dbReference type="ARBA" id="ARBA00023170"/>
    </source>
</evidence>
<evidence type="ECO:0000256" key="5">
    <source>
        <dbReference type="ARBA" id="ARBA00023136"/>
    </source>
</evidence>
<reference evidence="10" key="1">
    <citation type="submission" date="2025-08" db="UniProtKB">
        <authorList>
            <consortium name="RefSeq"/>
        </authorList>
    </citation>
    <scope>IDENTIFICATION</scope>
    <source>
        <strain evidence="10">15085-1641.00</strain>
        <tissue evidence="10">Whole body</tissue>
    </source>
</reference>
<evidence type="ECO:0000256" key="2">
    <source>
        <dbReference type="ARBA" id="ARBA00022475"/>
    </source>
</evidence>
<evidence type="ECO:0000256" key="1">
    <source>
        <dbReference type="ARBA" id="ARBA00004651"/>
    </source>
</evidence>
<dbReference type="RefSeq" id="XP_023160088.2">
    <property type="nucleotide sequence ID" value="XM_023304320.2"/>
</dbReference>
<dbReference type="PANTHER" id="PTHR42643">
    <property type="entry name" value="IONOTROPIC RECEPTOR 20A-RELATED"/>
    <property type="match status" value="1"/>
</dbReference>
<accession>A0A6J1L370</accession>
<feature type="transmembrane region" description="Helical" evidence="8">
    <location>
        <begin position="213"/>
        <end position="233"/>
    </location>
</feature>
<dbReference type="OMA" id="VMPAMSL"/>
<keyword evidence="4 8" id="KW-1133">Transmembrane helix</keyword>
<comment type="subcellular location">
    <subcellularLocation>
        <location evidence="1">Cell membrane</location>
        <topology evidence="1">Multi-pass membrane protein</topology>
    </subcellularLocation>
</comment>
<feature type="transmembrane region" description="Helical" evidence="8">
    <location>
        <begin position="270"/>
        <end position="289"/>
    </location>
</feature>